<accession>A0ABT8MDZ4</accession>
<dbReference type="Proteomes" id="UP001168338">
    <property type="component" value="Unassembled WGS sequence"/>
</dbReference>
<dbReference type="RefSeq" id="WP_301665369.1">
    <property type="nucleotide sequence ID" value="NZ_VCYH01000016.1"/>
</dbReference>
<proteinExistence type="predicted"/>
<feature type="region of interest" description="Disordered" evidence="1">
    <location>
        <begin position="54"/>
        <end position="76"/>
    </location>
</feature>
<gene>
    <name evidence="2" type="ORF">FGU65_14970</name>
</gene>
<comment type="caution">
    <text evidence="2">The sequence shown here is derived from an EMBL/GenBank/DDBJ whole genome shotgun (WGS) entry which is preliminary data.</text>
</comment>
<organism evidence="2 3">
    <name type="scientific">Methanoculleus frigidifontis</name>
    <dbReference type="NCBI Taxonomy" id="2584085"/>
    <lineage>
        <taxon>Archaea</taxon>
        <taxon>Methanobacteriati</taxon>
        <taxon>Methanobacteriota</taxon>
        <taxon>Stenosarchaea group</taxon>
        <taxon>Methanomicrobia</taxon>
        <taxon>Methanomicrobiales</taxon>
        <taxon>Methanomicrobiaceae</taxon>
        <taxon>Methanoculleus</taxon>
    </lineage>
</organism>
<name>A0ABT8MDZ4_9EURY</name>
<sequence>MGEAFTAPTQATQSFHLVKPEYAESSIRRAIDENRLNEDDAALIREYVAEMRTPGGTGTAWANKDTPAPVNRRRFI</sequence>
<evidence type="ECO:0000313" key="3">
    <source>
        <dbReference type="Proteomes" id="UP001168338"/>
    </source>
</evidence>
<keyword evidence="3" id="KW-1185">Reference proteome</keyword>
<dbReference type="EMBL" id="VCYH01000016">
    <property type="protein sequence ID" value="MDN7026163.1"/>
    <property type="molecule type" value="Genomic_DNA"/>
</dbReference>
<evidence type="ECO:0000256" key="1">
    <source>
        <dbReference type="SAM" id="MobiDB-lite"/>
    </source>
</evidence>
<evidence type="ECO:0000313" key="2">
    <source>
        <dbReference type="EMBL" id="MDN7026163.1"/>
    </source>
</evidence>
<reference evidence="2" key="1">
    <citation type="submission" date="2019-05" db="EMBL/GenBank/DDBJ databases">
        <title>Methanoculleus sp. FWC-SCC1, a methanogenic archaeon isolated from deep marine cold seep.</title>
        <authorList>
            <person name="Chen Y.-W."/>
            <person name="Chen S.-C."/>
            <person name="Teng N.-H."/>
            <person name="Lai M.-C."/>
        </authorList>
    </citation>
    <scope>NUCLEOTIDE SEQUENCE</scope>
    <source>
        <strain evidence="2">FWC-SCC1</strain>
    </source>
</reference>
<protein>
    <submittedName>
        <fullName evidence="2">Uncharacterized protein</fullName>
    </submittedName>
</protein>